<evidence type="ECO:0000313" key="1">
    <source>
        <dbReference type="EMBL" id="KAK9044672.1"/>
    </source>
</evidence>
<sequence>MDGVFDREAGRQPEQKDVMCCVQPVLLQEAPVVWETDGESPGIVLELEWNSHQDKPLGIPISKSNDCLDNSVNFSTALTYTETDLVHVPITGIPDLAESSMELEISPRVLGDFGALRGD</sequence>
<name>A0ABR2U4X5_9ROSI</name>
<protein>
    <submittedName>
        <fullName evidence="1">Uncharacterized protein</fullName>
    </submittedName>
</protein>
<organism evidence="1 2">
    <name type="scientific">Hibiscus sabdariffa</name>
    <name type="common">roselle</name>
    <dbReference type="NCBI Taxonomy" id="183260"/>
    <lineage>
        <taxon>Eukaryota</taxon>
        <taxon>Viridiplantae</taxon>
        <taxon>Streptophyta</taxon>
        <taxon>Embryophyta</taxon>
        <taxon>Tracheophyta</taxon>
        <taxon>Spermatophyta</taxon>
        <taxon>Magnoliopsida</taxon>
        <taxon>eudicotyledons</taxon>
        <taxon>Gunneridae</taxon>
        <taxon>Pentapetalae</taxon>
        <taxon>rosids</taxon>
        <taxon>malvids</taxon>
        <taxon>Malvales</taxon>
        <taxon>Malvaceae</taxon>
        <taxon>Malvoideae</taxon>
        <taxon>Hibiscus</taxon>
    </lineage>
</organism>
<dbReference type="Proteomes" id="UP001396334">
    <property type="component" value="Unassembled WGS sequence"/>
</dbReference>
<proteinExistence type="predicted"/>
<reference evidence="1 2" key="1">
    <citation type="journal article" date="2024" name="G3 (Bethesda)">
        <title>Genome assembly of Hibiscus sabdariffa L. provides insights into metabolisms of medicinal natural products.</title>
        <authorList>
            <person name="Kim T."/>
        </authorList>
    </citation>
    <scope>NUCLEOTIDE SEQUENCE [LARGE SCALE GENOMIC DNA]</scope>
    <source>
        <strain evidence="1">TK-2024</strain>
        <tissue evidence="1">Old leaves</tissue>
    </source>
</reference>
<accession>A0ABR2U4X5</accession>
<evidence type="ECO:0000313" key="2">
    <source>
        <dbReference type="Proteomes" id="UP001396334"/>
    </source>
</evidence>
<gene>
    <name evidence="1" type="ORF">V6N11_058566</name>
</gene>
<comment type="caution">
    <text evidence="1">The sequence shown here is derived from an EMBL/GenBank/DDBJ whole genome shotgun (WGS) entry which is preliminary data.</text>
</comment>
<dbReference type="EMBL" id="JBBPBN010000002">
    <property type="protein sequence ID" value="KAK9044672.1"/>
    <property type="molecule type" value="Genomic_DNA"/>
</dbReference>
<keyword evidence="2" id="KW-1185">Reference proteome</keyword>